<evidence type="ECO:0000313" key="1">
    <source>
        <dbReference type="EMBL" id="EEU95806.1"/>
    </source>
</evidence>
<dbReference type="HOGENOM" id="CLU_3251803_0_0_9"/>
<evidence type="ECO:0000313" key="2">
    <source>
        <dbReference type="Proteomes" id="UP000004619"/>
    </source>
</evidence>
<proteinExistence type="predicted"/>
<name>C7H8V1_FAED2</name>
<organism evidence="1 2">
    <name type="scientific">Faecalibacterium duncaniae (strain DSM 17677 / JCM 31915 / A2-165)</name>
    <name type="common">Faecalibacterium prausnitzii</name>
    <dbReference type="NCBI Taxonomy" id="411483"/>
    <lineage>
        <taxon>Bacteria</taxon>
        <taxon>Bacillati</taxon>
        <taxon>Bacillota</taxon>
        <taxon>Clostridia</taxon>
        <taxon>Eubacteriales</taxon>
        <taxon>Oscillospiraceae</taxon>
        <taxon>Faecalibacterium</taxon>
    </lineage>
</organism>
<protein>
    <submittedName>
        <fullName evidence="1">Uncharacterized protein</fullName>
    </submittedName>
</protein>
<comment type="caution">
    <text evidence="1">The sequence shown here is derived from an EMBL/GenBank/DDBJ whole genome shotgun (WGS) entry which is preliminary data.</text>
</comment>
<dbReference type="AlphaFoldDB" id="C7H8V1"/>
<gene>
    <name evidence="1" type="ORF">FAEPRAA2165_02743</name>
</gene>
<reference evidence="1" key="1">
    <citation type="submission" date="2009-08" db="EMBL/GenBank/DDBJ databases">
        <authorList>
            <person name="Weinstock G."/>
            <person name="Sodergren E."/>
            <person name="Clifton S."/>
            <person name="Fulton L."/>
            <person name="Fulton B."/>
            <person name="Courtney L."/>
            <person name="Fronick C."/>
            <person name="Harrison M."/>
            <person name="Strong C."/>
            <person name="Farmer C."/>
            <person name="Delahaunty K."/>
            <person name="Markovic C."/>
            <person name="Hall O."/>
            <person name="Minx P."/>
            <person name="Tomlinson C."/>
            <person name="Mitreva M."/>
            <person name="Nelson J."/>
            <person name="Hou S."/>
            <person name="Wollam A."/>
            <person name="Pepin K.H."/>
            <person name="Johnson M."/>
            <person name="Bhonagiri V."/>
            <person name="Nash W.E."/>
            <person name="Warren W."/>
            <person name="Chinwalla A."/>
            <person name="Mardis E.R."/>
            <person name="Wilson R.K."/>
        </authorList>
    </citation>
    <scope>NUCLEOTIDE SEQUENCE [LARGE SCALE GENOMIC DNA]</scope>
    <source>
        <strain evidence="1">A2-165</strain>
    </source>
</reference>
<dbReference type="EMBL" id="ACOP02000073">
    <property type="protein sequence ID" value="EEU95806.1"/>
    <property type="molecule type" value="Genomic_DNA"/>
</dbReference>
<sequence length="42" mass="4742">MVETKPPVPMRLCWVQAVFAWLQPLVDKFQAAIGGCQLENLL</sequence>
<dbReference type="Proteomes" id="UP000004619">
    <property type="component" value="Unassembled WGS sequence"/>
</dbReference>
<keyword evidence="2" id="KW-1185">Reference proteome</keyword>
<accession>C7H8V1</accession>